<reference evidence="3 4" key="1">
    <citation type="submission" date="2020-07" db="EMBL/GenBank/DDBJ databases">
        <title>MOT database genomes.</title>
        <authorList>
            <person name="Joseph S."/>
            <person name="Aduse-Opoku J."/>
            <person name="Hashim A."/>
            <person name="Wade W."/>
            <person name="Curtis M."/>
        </authorList>
    </citation>
    <scope>NUCLEOTIDE SEQUENCE [LARGE SCALE GENOMIC DNA]</scope>
    <source>
        <strain evidence="3 4">STR</strain>
    </source>
</reference>
<gene>
    <name evidence="3" type="ORF">HZY94_03355</name>
</gene>
<evidence type="ECO:0000256" key="1">
    <source>
        <dbReference type="ARBA" id="ARBA00022729"/>
    </source>
</evidence>
<feature type="domain" description="SH3b" evidence="2">
    <location>
        <begin position="458"/>
        <end position="526"/>
    </location>
</feature>
<keyword evidence="1" id="KW-0732">Signal</keyword>
<feature type="domain" description="SH3b" evidence="2">
    <location>
        <begin position="370"/>
        <end position="438"/>
    </location>
</feature>
<dbReference type="InterPro" id="IPR003646">
    <property type="entry name" value="SH3-like_bac-type"/>
</dbReference>
<feature type="domain" description="SH3b" evidence="2">
    <location>
        <begin position="102"/>
        <end position="167"/>
    </location>
</feature>
<evidence type="ECO:0000313" key="4">
    <source>
        <dbReference type="Proteomes" id="UP000589521"/>
    </source>
</evidence>
<dbReference type="Gene3D" id="2.30.30.40">
    <property type="entry name" value="SH3 Domains"/>
    <property type="match status" value="7"/>
</dbReference>
<evidence type="ECO:0000259" key="2">
    <source>
        <dbReference type="SMART" id="SM00287"/>
    </source>
</evidence>
<name>A0A7Z0S4P9_9STRE</name>
<dbReference type="Proteomes" id="UP000589521">
    <property type="component" value="Unassembled WGS sequence"/>
</dbReference>
<feature type="domain" description="SH3b" evidence="2">
    <location>
        <begin position="546"/>
        <end position="614"/>
    </location>
</feature>
<proteinExistence type="predicted"/>
<dbReference type="AlphaFoldDB" id="A0A7Z0S4P9"/>
<dbReference type="RefSeq" id="WP_179925012.1">
    <property type="nucleotide sequence ID" value="NZ_JACBXX010000087.1"/>
</dbReference>
<accession>A0A7Z0S4P9</accession>
<feature type="domain" description="SH3b" evidence="2">
    <location>
        <begin position="636"/>
        <end position="695"/>
    </location>
</feature>
<comment type="caution">
    <text evidence="3">The sequence shown here is derived from an EMBL/GenBank/DDBJ whole genome shotgun (WGS) entry which is preliminary data.</text>
</comment>
<dbReference type="EMBL" id="JACBXX010000087">
    <property type="protein sequence ID" value="NYS96227.1"/>
    <property type="molecule type" value="Genomic_DNA"/>
</dbReference>
<feature type="domain" description="SH3b" evidence="2">
    <location>
        <begin position="270"/>
        <end position="338"/>
    </location>
</feature>
<organism evidence="3 4">
    <name type="scientific">Streptococcus danieliae</name>
    <dbReference type="NCBI Taxonomy" id="747656"/>
    <lineage>
        <taxon>Bacteria</taxon>
        <taxon>Bacillati</taxon>
        <taxon>Bacillota</taxon>
        <taxon>Bacilli</taxon>
        <taxon>Lactobacillales</taxon>
        <taxon>Streptococcaceae</taxon>
        <taxon>Streptococcus</taxon>
    </lineage>
</organism>
<sequence length="697" mass="76727">MKAKDLWNPVQRYSIRKYSIGVASIALGTVLLGAGPTVAADQLAVETPQLASQSELVETNSATSFGDVVYAAPVQPQYVSMPLTADQLQEFPERPAQNLEASGSYTFAETVGVKNELSKDADVAFYLQVGDQVRYDQLHHQEGYQWLSYKSYSGQRRYAPIGVLSEPSVAPQPEKELEAALPTSGNFQFDGRYGIKKEARVASPDVAYYDKGSSVNYDRVLESDGYRWLSYLSYSGNRHYIAVEKLASAPKVEAKPVVKEAAKVEASGLPASGNFRFDGRYGIKKEARVASPDVAYYDKGSSVNYDRVLESDGYRWLSYLSYSGNRHYIAVEKLASAPKVEAKPVVKEAAKAEVKPVVKEAAKVEASGLPASGNFRFDGRYGIKKEARVASPDVAYYDKGSSVNYDRVLESDGYRWLSYLSHAGNRYYIALNKLASTPKVEAKPVVKETAKVEVSGLAASGNYKFDGRYGIKKEARVASPYVAYYDKGSSVNYDRVLESDGYRWLSYLSHAGNRYYIALDKLASTPKVEAKPVVKETAKVEVSGLAASGNFRFDGRYGIKKEARLASPDVAYYDKGSSVNYDRVLESDGYRWLSYLSHAGNRYYIALNKLASAPKVEAKPVVNKAAKVEVSDLPVSGTYVFGADALVKNQPQASASVVALYEKGMSVNYDRLIQAEGRNWLSYISASGVRRYVALPF</sequence>
<dbReference type="InterPro" id="IPR005877">
    <property type="entry name" value="YSIRK_signal_dom"/>
</dbReference>
<evidence type="ECO:0000313" key="3">
    <source>
        <dbReference type="EMBL" id="NYS96227.1"/>
    </source>
</evidence>
<dbReference type="Pfam" id="PF08460">
    <property type="entry name" value="SH3_5"/>
    <property type="match status" value="7"/>
</dbReference>
<protein>
    <submittedName>
        <fullName evidence="3">SH3 domain-containing protein</fullName>
    </submittedName>
</protein>
<dbReference type="SMART" id="SM00287">
    <property type="entry name" value="SH3b"/>
    <property type="match status" value="7"/>
</dbReference>
<feature type="domain" description="SH3b" evidence="2">
    <location>
        <begin position="182"/>
        <end position="250"/>
    </location>
</feature>
<dbReference type="NCBIfam" id="TIGR01168">
    <property type="entry name" value="YSIRK_signal"/>
    <property type="match status" value="1"/>
</dbReference>
<dbReference type="Pfam" id="PF04650">
    <property type="entry name" value="YSIRK_signal"/>
    <property type="match status" value="1"/>
</dbReference>